<evidence type="ECO:0000313" key="3">
    <source>
        <dbReference type="Proteomes" id="UP000001194"/>
    </source>
</evidence>
<dbReference type="OrthoDB" id="2017893at2759"/>
<gene>
    <name evidence="2" type="ORF">LACBIDRAFT_323963</name>
</gene>
<accession>B0D069</accession>
<evidence type="ECO:0000256" key="1">
    <source>
        <dbReference type="SAM" id="MobiDB-lite"/>
    </source>
</evidence>
<dbReference type="STRING" id="486041.B0D069"/>
<dbReference type="HOGENOM" id="CLU_723756_0_0_1"/>
<protein>
    <submittedName>
        <fullName evidence="2">Predicted protein</fullName>
    </submittedName>
</protein>
<dbReference type="AlphaFoldDB" id="B0D069"/>
<dbReference type="RefSeq" id="XP_001877674.1">
    <property type="nucleotide sequence ID" value="XM_001877639.1"/>
</dbReference>
<feature type="region of interest" description="Disordered" evidence="1">
    <location>
        <begin position="245"/>
        <end position="282"/>
    </location>
</feature>
<dbReference type="EMBL" id="DS547095">
    <property type="protein sequence ID" value="EDR11777.1"/>
    <property type="molecule type" value="Genomic_DNA"/>
</dbReference>
<reference evidence="2 3" key="1">
    <citation type="journal article" date="2008" name="Nature">
        <title>The genome of Laccaria bicolor provides insights into mycorrhizal symbiosis.</title>
        <authorList>
            <person name="Martin F."/>
            <person name="Aerts A."/>
            <person name="Ahren D."/>
            <person name="Brun A."/>
            <person name="Danchin E.G.J."/>
            <person name="Duchaussoy F."/>
            <person name="Gibon J."/>
            <person name="Kohler A."/>
            <person name="Lindquist E."/>
            <person name="Pereda V."/>
            <person name="Salamov A."/>
            <person name="Shapiro H.J."/>
            <person name="Wuyts J."/>
            <person name="Blaudez D."/>
            <person name="Buee M."/>
            <person name="Brokstein P."/>
            <person name="Canbaeck B."/>
            <person name="Cohen D."/>
            <person name="Courty P.E."/>
            <person name="Coutinho P.M."/>
            <person name="Delaruelle C."/>
            <person name="Detter J.C."/>
            <person name="Deveau A."/>
            <person name="DiFazio S."/>
            <person name="Duplessis S."/>
            <person name="Fraissinet-Tachet L."/>
            <person name="Lucic E."/>
            <person name="Frey-Klett P."/>
            <person name="Fourrey C."/>
            <person name="Feussner I."/>
            <person name="Gay G."/>
            <person name="Grimwood J."/>
            <person name="Hoegger P.J."/>
            <person name="Jain P."/>
            <person name="Kilaru S."/>
            <person name="Labbe J."/>
            <person name="Lin Y.C."/>
            <person name="Legue V."/>
            <person name="Le Tacon F."/>
            <person name="Marmeisse R."/>
            <person name="Melayah D."/>
            <person name="Montanini B."/>
            <person name="Muratet M."/>
            <person name="Nehls U."/>
            <person name="Niculita-Hirzel H."/>
            <person name="Oudot-Le Secq M.P."/>
            <person name="Peter M."/>
            <person name="Quesneville H."/>
            <person name="Rajashekar B."/>
            <person name="Reich M."/>
            <person name="Rouhier N."/>
            <person name="Schmutz J."/>
            <person name="Yin T."/>
            <person name="Chalot M."/>
            <person name="Henrissat B."/>
            <person name="Kuees U."/>
            <person name="Lucas S."/>
            <person name="Van de Peer Y."/>
            <person name="Podila G.K."/>
            <person name="Polle A."/>
            <person name="Pukkila P.J."/>
            <person name="Richardson P.M."/>
            <person name="Rouze P."/>
            <person name="Sanders I.R."/>
            <person name="Stajich J.E."/>
            <person name="Tunlid A."/>
            <person name="Tuskan G."/>
            <person name="Grigoriev I.V."/>
        </authorList>
    </citation>
    <scope>NUCLEOTIDE SEQUENCE [LARGE SCALE GENOMIC DNA]</scope>
    <source>
        <strain evidence="3">S238N-H82 / ATCC MYA-4686</strain>
    </source>
</reference>
<evidence type="ECO:0000313" key="2">
    <source>
        <dbReference type="EMBL" id="EDR11777.1"/>
    </source>
</evidence>
<dbReference type="KEGG" id="lbc:LACBIDRAFT_323963"/>
<name>B0D069_LACBS</name>
<sequence length="382" mass="41593">MALVQSEPPLLAGTHLFGPAITMDDLLRCRPSPLAPYGMKHCQVWLVHLVRARVTVICDQDGMDDCIEEHSQITPVRCSGGLALHNVIFVYPSHLTIPILSILSIFLPTMKLSAHPHRMTSSSSVTGVSQSGVVILNGKHVLRTTWATVIHVSRVVDHLVMGLKPEGSLESEEHDRDTLVMRKARALDKAMEDCIITHKAFASSITSTGSGVGMGAIWRSCYGSRKRTGSISSNKTNGSIISEDLVGEQEDQESLGIGGGFNDEEAHSRRSSGLEDSPVSKYPDDEIEQTIDVLPVVAFAQPPSAPVWRSSFQNLPPPATAVQTSFDLPPHCLKCRPLPITMLPPVQSSPITLIVRPEQPLPFFKPVVRQRAESRTPIASSQ</sequence>
<organism evidence="3">
    <name type="scientific">Laccaria bicolor (strain S238N-H82 / ATCC MYA-4686)</name>
    <name type="common">Bicoloured deceiver</name>
    <name type="synonym">Laccaria laccata var. bicolor</name>
    <dbReference type="NCBI Taxonomy" id="486041"/>
    <lineage>
        <taxon>Eukaryota</taxon>
        <taxon>Fungi</taxon>
        <taxon>Dikarya</taxon>
        <taxon>Basidiomycota</taxon>
        <taxon>Agaricomycotina</taxon>
        <taxon>Agaricomycetes</taxon>
        <taxon>Agaricomycetidae</taxon>
        <taxon>Agaricales</taxon>
        <taxon>Agaricineae</taxon>
        <taxon>Hydnangiaceae</taxon>
        <taxon>Laccaria</taxon>
    </lineage>
</organism>
<dbReference type="GeneID" id="6073260"/>
<dbReference type="Proteomes" id="UP000001194">
    <property type="component" value="Unassembled WGS sequence"/>
</dbReference>
<dbReference type="InParanoid" id="B0D069"/>
<proteinExistence type="predicted"/>
<keyword evidence="3" id="KW-1185">Reference proteome</keyword>